<evidence type="ECO:0000256" key="4">
    <source>
        <dbReference type="ARBA" id="ARBA00023180"/>
    </source>
</evidence>
<dbReference type="PRINTS" id="PR00747">
    <property type="entry name" value="GLYHDRLASE47"/>
</dbReference>
<keyword evidence="6" id="KW-0732">Signal</keyword>
<dbReference type="GO" id="GO:0016020">
    <property type="term" value="C:membrane"/>
    <property type="evidence" value="ECO:0007669"/>
    <property type="project" value="InterPro"/>
</dbReference>
<accession>A0A813KJ16</accession>
<dbReference type="InterPro" id="IPR012341">
    <property type="entry name" value="6hp_glycosidase-like_sf"/>
</dbReference>
<feature type="signal peptide" evidence="6">
    <location>
        <begin position="1"/>
        <end position="17"/>
    </location>
</feature>
<name>A0A813KJ16_POLGL</name>
<dbReference type="AlphaFoldDB" id="A0A813KJ16"/>
<dbReference type="InterPro" id="IPR044674">
    <property type="entry name" value="EDEM1/2/3"/>
</dbReference>
<dbReference type="InterPro" id="IPR001382">
    <property type="entry name" value="Glyco_hydro_47"/>
</dbReference>
<dbReference type="InterPro" id="IPR036026">
    <property type="entry name" value="Seven-hairpin_glycosidases"/>
</dbReference>
<dbReference type="GO" id="GO:0004571">
    <property type="term" value="F:mannosyl-oligosaccharide 1,2-alpha-mannosidase activity"/>
    <property type="evidence" value="ECO:0007669"/>
    <property type="project" value="InterPro"/>
</dbReference>
<feature type="non-terminal residue" evidence="7">
    <location>
        <position position="1"/>
    </location>
</feature>
<evidence type="ECO:0000256" key="3">
    <source>
        <dbReference type="ARBA" id="ARBA00022824"/>
    </source>
</evidence>
<protein>
    <recommendedName>
        <fullName evidence="5">alpha-1,2-Mannosidase</fullName>
        <ecNumber evidence="5">3.2.1.-</ecNumber>
    </recommendedName>
</protein>
<dbReference type="GO" id="GO:0044322">
    <property type="term" value="C:endoplasmic reticulum quality control compartment"/>
    <property type="evidence" value="ECO:0007669"/>
    <property type="project" value="GOC"/>
</dbReference>
<keyword evidence="5" id="KW-0326">Glycosidase</keyword>
<keyword evidence="4" id="KW-0325">Glycoprotein</keyword>
<keyword evidence="3" id="KW-0256">Endoplasmic reticulum</keyword>
<evidence type="ECO:0000313" key="7">
    <source>
        <dbReference type="EMBL" id="CAE8708852.1"/>
    </source>
</evidence>
<dbReference type="SUPFAM" id="SSF48225">
    <property type="entry name" value="Seven-hairpin glycosidases"/>
    <property type="match status" value="1"/>
</dbReference>
<dbReference type="Pfam" id="PF01532">
    <property type="entry name" value="Glyco_hydro_47"/>
    <property type="match status" value="1"/>
</dbReference>
<evidence type="ECO:0000256" key="1">
    <source>
        <dbReference type="ARBA" id="ARBA00004240"/>
    </source>
</evidence>
<comment type="similarity">
    <text evidence="2 5">Belongs to the glycosyl hydrolase 47 family.</text>
</comment>
<dbReference type="GO" id="GO:1904380">
    <property type="term" value="P:endoplasmic reticulum mannose trimming"/>
    <property type="evidence" value="ECO:0007669"/>
    <property type="project" value="InterPro"/>
</dbReference>
<dbReference type="PANTHER" id="PTHR45679:SF6">
    <property type="entry name" value="ER DEGRADATION-ENHANCING ALPHA-MANNOSIDASE-LIKE PROTEIN 2"/>
    <property type="match status" value="1"/>
</dbReference>
<gene>
    <name evidence="7" type="ORF">PGLA2088_LOCUS35127</name>
</gene>
<evidence type="ECO:0000313" key="8">
    <source>
        <dbReference type="Proteomes" id="UP000626109"/>
    </source>
</evidence>
<dbReference type="GO" id="GO:0005975">
    <property type="term" value="P:carbohydrate metabolic process"/>
    <property type="evidence" value="ECO:0007669"/>
    <property type="project" value="InterPro"/>
</dbReference>
<keyword evidence="5" id="KW-0378">Hydrolase</keyword>
<dbReference type="EC" id="3.2.1.-" evidence="5"/>
<evidence type="ECO:0000256" key="2">
    <source>
        <dbReference type="ARBA" id="ARBA00007658"/>
    </source>
</evidence>
<dbReference type="PANTHER" id="PTHR45679">
    <property type="entry name" value="ER DEGRADATION-ENHANCING ALPHA-MANNOSIDASE-LIKE PROTEIN 2"/>
    <property type="match status" value="1"/>
</dbReference>
<dbReference type="Gene3D" id="1.50.10.10">
    <property type="match status" value="1"/>
</dbReference>
<dbReference type="GO" id="GO:0005509">
    <property type="term" value="F:calcium ion binding"/>
    <property type="evidence" value="ECO:0007669"/>
    <property type="project" value="InterPro"/>
</dbReference>
<organism evidence="7 8">
    <name type="scientific">Polarella glacialis</name>
    <name type="common">Dinoflagellate</name>
    <dbReference type="NCBI Taxonomy" id="89957"/>
    <lineage>
        <taxon>Eukaryota</taxon>
        <taxon>Sar</taxon>
        <taxon>Alveolata</taxon>
        <taxon>Dinophyceae</taxon>
        <taxon>Suessiales</taxon>
        <taxon>Suessiaceae</taxon>
        <taxon>Polarella</taxon>
    </lineage>
</organism>
<evidence type="ECO:0000256" key="6">
    <source>
        <dbReference type="SAM" id="SignalP"/>
    </source>
</evidence>
<evidence type="ECO:0000256" key="5">
    <source>
        <dbReference type="RuleBase" id="RU361193"/>
    </source>
</evidence>
<proteinExistence type="inferred from homology"/>
<feature type="non-terminal residue" evidence="7">
    <location>
        <position position="186"/>
    </location>
</feature>
<comment type="subcellular location">
    <subcellularLocation>
        <location evidence="1">Endoplasmic reticulum</location>
    </subcellularLocation>
</comment>
<feature type="chain" id="PRO_5032819057" description="alpha-1,2-Mannosidase" evidence="6">
    <location>
        <begin position="18"/>
        <end position="186"/>
    </location>
</feature>
<reference evidence="7" key="1">
    <citation type="submission" date="2021-02" db="EMBL/GenBank/DDBJ databases">
        <authorList>
            <person name="Dougan E. K."/>
            <person name="Rhodes N."/>
            <person name="Thang M."/>
            <person name="Chan C."/>
        </authorList>
    </citation>
    <scope>NUCLEOTIDE SEQUENCE</scope>
</reference>
<sequence length="186" mass="20412">DWLLRLLAVVAASQAVGDEVPRHERLAMARKVQDMYGHAFESYMKYAFPADELRPLSCDGRVQRERGDLDAVLGNYSMTLIDALDSLVIFGRRADFRAAVDHIVTSVTFDKDLEVSTFEANIRILGGLLSGHGHAQKLFGADYGGGLLDKAEDLAKRLLKAFDTPTGMPMSRVNLQKGKVRAGSST</sequence>
<comment type="caution">
    <text evidence="7">The sequence shown here is derived from an EMBL/GenBank/DDBJ whole genome shotgun (WGS) entry which is preliminary data.</text>
</comment>
<dbReference type="EMBL" id="CAJNNW010031752">
    <property type="protein sequence ID" value="CAE8708852.1"/>
    <property type="molecule type" value="Genomic_DNA"/>
</dbReference>
<dbReference type="Proteomes" id="UP000626109">
    <property type="component" value="Unassembled WGS sequence"/>
</dbReference>